<keyword evidence="12" id="KW-1185">Reference proteome</keyword>
<keyword evidence="6" id="KW-0479">Metal-binding</keyword>
<comment type="caution">
    <text evidence="11">The sequence shown here is derived from an EMBL/GenBank/DDBJ whole genome shotgun (WGS) entry which is preliminary data.</text>
</comment>
<evidence type="ECO:0000313" key="12">
    <source>
        <dbReference type="Proteomes" id="UP001501690"/>
    </source>
</evidence>
<dbReference type="PANTHER" id="PTHR30040">
    <property type="entry name" value="THIAMINE BIOSYNTHESIS LIPOPROTEIN APBE"/>
    <property type="match status" value="1"/>
</dbReference>
<comment type="cofactor">
    <cofactor evidence="1">
        <name>Mg(2+)</name>
        <dbReference type="ChEBI" id="CHEBI:18420"/>
    </cofactor>
</comment>
<dbReference type="EC" id="2.7.1.180" evidence="2"/>
<evidence type="ECO:0000256" key="8">
    <source>
        <dbReference type="ARBA" id="ARBA00022842"/>
    </source>
</evidence>
<sequence length="274" mass="28951">MNPASGTDIRRVWVETIMGTEVSVHARGTEVFATLPALDAAVEATFAELHRADAVFSTYRPDSDISQIRTGAFAIEDADPDVAEVADACALAEERTNGLFRANWRGWFDPTGYVKGWAVERAARRHLARVLSFPGASAVGINAGGDMRLFTADDSDWVWRVGIADPHHPGALVATVEVRNGAVATSGTAERGSHIVDPRTGGKATRIASATVVADSLTEADLWATVAAVSGDDLSWISHADTRSGVLVASDGGVRRWLGATEISVQPANSFLAA</sequence>
<name>A0ABP4TW73_9MICO</name>
<dbReference type="Gene3D" id="3.10.520.10">
    <property type="entry name" value="ApbE-like domains"/>
    <property type="match status" value="2"/>
</dbReference>
<dbReference type="InterPro" id="IPR003374">
    <property type="entry name" value="ApbE-like_sf"/>
</dbReference>
<evidence type="ECO:0000256" key="4">
    <source>
        <dbReference type="ARBA" id="ARBA00022630"/>
    </source>
</evidence>
<accession>A0ABP4TW73</accession>
<dbReference type="RefSeq" id="WP_344070073.1">
    <property type="nucleotide sequence ID" value="NZ_BAAAPL010000001.1"/>
</dbReference>
<dbReference type="PANTHER" id="PTHR30040:SF2">
    <property type="entry name" value="FAD:PROTEIN FMN TRANSFERASE"/>
    <property type="match status" value="1"/>
</dbReference>
<evidence type="ECO:0000313" key="11">
    <source>
        <dbReference type="EMBL" id="GAA1694989.1"/>
    </source>
</evidence>
<dbReference type="InterPro" id="IPR024932">
    <property type="entry name" value="ApbE"/>
</dbReference>
<evidence type="ECO:0000256" key="2">
    <source>
        <dbReference type="ARBA" id="ARBA00011955"/>
    </source>
</evidence>
<evidence type="ECO:0000256" key="3">
    <source>
        <dbReference type="ARBA" id="ARBA00016337"/>
    </source>
</evidence>
<dbReference type="Proteomes" id="UP001501690">
    <property type="component" value="Unassembled WGS sequence"/>
</dbReference>
<comment type="catalytic activity">
    <reaction evidence="10">
        <text>L-threonyl-[protein] + FAD = FMN-L-threonyl-[protein] + AMP + H(+)</text>
        <dbReference type="Rhea" id="RHEA:36847"/>
        <dbReference type="Rhea" id="RHEA-COMP:11060"/>
        <dbReference type="Rhea" id="RHEA-COMP:11061"/>
        <dbReference type="ChEBI" id="CHEBI:15378"/>
        <dbReference type="ChEBI" id="CHEBI:30013"/>
        <dbReference type="ChEBI" id="CHEBI:57692"/>
        <dbReference type="ChEBI" id="CHEBI:74257"/>
        <dbReference type="ChEBI" id="CHEBI:456215"/>
        <dbReference type="EC" id="2.7.1.180"/>
    </reaction>
</comment>
<evidence type="ECO:0000256" key="6">
    <source>
        <dbReference type="ARBA" id="ARBA00022723"/>
    </source>
</evidence>
<evidence type="ECO:0000256" key="9">
    <source>
        <dbReference type="ARBA" id="ARBA00031306"/>
    </source>
</evidence>
<organism evidence="11 12">
    <name type="scientific">Microbacterium sediminicola</name>
    <dbReference type="NCBI Taxonomy" id="415210"/>
    <lineage>
        <taxon>Bacteria</taxon>
        <taxon>Bacillati</taxon>
        <taxon>Actinomycetota</taxon>
        <taxon>Actinomycetes</taxon>
        <taxon>Micrococcales</taxon>
        <taxon>Microbacteriaceae</taxon>
        <taxon>Microbacterium</taxon>
    </lineage>
</organism>
<keyword evidence="5 11" id="KW-0808">Transferase</keyword>
<dbReference type="EMBL" id="BAAAPL010000001">
    <property type="protein sequence ID" value="GAA1694989.1"/>
    <property type="molecule type" value="Genomic_DNA"/>
</dbReference>
<protein>
    <recommendedName>
        <fullName evidence="3">FAD:protein FMN transferase</fullName>
        <ecNumber evidence="2">2.7.1.180</ecNumber>
    </recommendedName>
    <alternativeName>
        <fullName evidence="9">Flavin transferase</fullName>
    </alternativeName>
</protein>
<evidence type="ECO:0000256" key="10">
    <source>
        <dbReference type="ARBA" id="ARBA00048540"/>
    </source>
</evidence>
<evidence type="ECO:0000256" key="1">
    <source>
        <dbReference type="ARBA" id="ARBA00001946"/>
    </source>
</evidence>
<proteinExistence type="predicted"/>
<dbReference type="GO" id="GO:0016740">
    <property type="term" value="F:transferase activity"/>
    <property type="evidence" value="ECO:0007669"/>
    <property type="project" value="UniProtKB-KW"/>
</dbReference>
<keyword evidence="8" id="KW-0460">Magnesium</keyword>
<keyword evidence="4" id="KW-0285">Flavoprotein</keyword>
<evidence type="ECO:0000256" key="5">
    <source>
        <dbReference type="ARBA" id="ARBA00022679"/>
    </source>
</evidence>
<dbReference type="Pfam" id="PF02424">
    <property type="entry name" value="ApbE"/>
    <property type="match status" value="2"/>
</dbReference>
<evidence type="ECO:0000256" key="7">
    <source>
        <dbReference type="ARBA" id="ARBA00022827"/>
    </source>
</evidence>
<keyword evidence="7" id="KW-0274">FAD</keyword>
<reference evidence="12" key="1">
    <citation type="journal article" date="2019" name="Int. J. Syst. Evol. Microbiol.">
        <title>The Global Catalogue of Microorganisms (GCM) 10K type strain sequencing project: providing services to taxonomists for standard genome sequencing and annotation.</title>
        <authorList>
            <consortium name="The Broad Institute Genomics Platform"/>
            <consortium name="The Broad Institute Genome Sequencing Center for Infectious Disease"/>
            <person name="Wu L."/>
            <person name="Ma J."/>
        </authorList>
    </citation>
    <scope>NUCLEOTIDE SEQUENCE [LARGE SCALE GENOMIC DNA]</scope>
    <source>
        <strain evidence="12">JCM 15577</strain>
    </source>
</reference>
<dbReference type="SUPFAM" id="SSF143631">
    <property type="entry name" value="ApbE-like"/>
    <property type="match status" value="1"/>
</dbReference>
<gene>
    <name evidence="11" type="ORF">GCM10009808_10140</name>
</gene>